<dbReference type="Pfam" id="PF13181">
    <property type="entry name" value="TPR_8"/>
    <property type="match status" value="2"/>
</dbReference>
<name>A0A6M2DNK8_XENCH</name>
<comment type="function">
    <text evidence="6">Acts as a co-chaperone for HSP90AA1. Mediates the association of the molecular chaperones HSPA8/HSC70 and HSP90.</text>
</comment>
<dbReference type="InterPro" id="IPR011990">
    <property type="entry name" value="TPR-like_helical_dom_sf"/>
</dbReference>
<dbReference type="PROSITE" id="PS50005">
    <property type="entry name" value="TPR"/>
    <property type="match status" value="5"/>
</dbReference>
<evidence type="ECO:0000256" key="7">
    <source>
        <dbReference type="PROSITE-ProRule" id="PRU00339"/>
    </source>
</evidence>
<dbReference type="Pfam" id="PF07719">
    <property type="entry name" value="TPR_2"/>
    <property type="match status" value="2"/>
</dbReference>
<feature type="compositionally biased region" description="Basic and acidic residues" evidence="8">
    <location>
        <begin position="205"/>
        <end position="224"/>
    </location>
</feature>
<dbReference type="FunFam" id="1.25.40.10:FF:000010">
    <property type="entry name" value="Stress-induced phosphoprotein 1"/>
    <property type="match status" value="1"/>
</dbReference>
<dbReference type="PANTHER" id="PTHR22904:SF523">
    <property type="entry name" value="STRESS-INDUCED-PHOSPHOPROTEIN 1"/>
    <property type="match status" value="1"/>
</dbReference>
<evidence type="ECO:0000256" key="5">
    <source>
        <dbReference type="ARBA" id="ARBA00026193"/>
    </source>
</evidence>
<evidence type="ECO:0000256" key="4">
    <source>
        <dbReference type="ARBA" id="ARBA00024190"/>
    </source>
</evidence>
<reference evidence="10" key="1">
    <citation type="submission" date="2020-03" db="EMBL/GenBank/DDBJ databases">
        <title>Transcriptomic Profiling of the Digestive Tract of the Rat Flea, Xenopsylla cheopis, Following Blood Feeding and Infection with Yersinia pestis.</title>
        <authorList>
            <person name="Bland D.M."/>
            <person name="Martens C.A."/>
            <person name="Virtaneva K."/>
            <person name="Kanakabandi K."/>
            <person name="Long D."/>
            <person name="Rosenke R."/>
            <person name="Saturday G.A."/>
            <person name="Hoyt F.H."/>
            <person name="Bruno D.P."/>
            <person name="Ribeiro J.M.C."/>
            <person name="Hinnebusch J."/>
        </authorList>
    </citation>
    <scope>NUCLEOTIDE SEQUENCE</scope>
</reference>
<dbReference type="Pfam" id="PF17830">
    <property type="entry name" value="STI1-HOP_DP"/>
    <property type="match status" value="2"/>
</dbReference>
<evidence type="ECO:0000256" key="8">
    <source>
        <dbReference type="SAM" id="MobiDB-lite"/>
    </source>
</evidence>
<feature type="repeat" description="TPR" evidence="7">
    <location>
        <begin position="72"/>
        <end position="105"/>
    </location>
</feature>
<dbReference type="GO" id="GO:0051879">
    <property type="term" value="F:Hsp90 protein binding"/>
    <property type="evidence" value="ECO:0007669"/>
    <property type="project" value="TreeGrafter"/>
</dbReference>
<feature type="domain" description="STI1" evidence="9">
    <location>
        <begin position="492"/>
        <end position="531"/>
    </location>
</feature>
<dbReference type="InterPro" id="IPR019734">
    <property type="entry name" value="TPR_rpt"/>
</dbReference>
<evidence type="ECO:0000256" key="6">
    <source>
        <dbReference type="ARBA" id="ARBA00045590"/>
    </source>
</evidence>
<dbReference type="InterPro" id="IPR013105">
    <property type="entry name" value="TPR_2"/>
</dbReference>
<dbReference type="PANTHER" id="PTHR22904">
    <property type="entry name" value="TPR REPEAT CONTAINING PROTEIN"/>
    <property type="match status" value="1"/>
</dbReference>
<dbReference type="Gene3D" id="1.25.40.10">
    <property type="entry name" value="Tetratricopeptide repeat domain"/>
    <property type="match status" value="3"/>
</dbReference>
<dbReference type="InterPro" id="IPR041243">
    <property type="entry name" value="STI1/HOP_DP"/>
</dbReference>
<keyword evidence="1" id="KW-0963">Cytoplasm</keyword>
<dbReference type="Pfam" id="PF13414">
    <property type="entry name" value="TPR_11"/>
    <property type="match status" value="2"/>
</dbReference>
<feature type="repeat" description="TPR" evidence="7">
    <location>
        <begin position="431"/>
        <end position="464"/>
    </location>
</feature>
<accession>A0A6M2DNK8</accession>
<dbReference type="GO" id="GO:0120293">
    <property type="term" value="C:dynein axonemal particle"/>
    <property type="evidence" value="ECO:0007669"/>
    <property type="project" value="UniProtKB-SubCell"/>
</dbReference>
<evidence type="ECO:0000313" key="10">
    <source>
        <dbReference type="EMBL" id="NOV47444.1"/>
    </source>
</evidence>
<protein>
    <recommendedName>
        <fullName evidence="5">Stress-induced-phosphoprotein 1</fullName>
    </recommendedName>
</protein>
<evidence type="ECO:0000256" key="3">
    <source>
        <dbReference type="ARBA" id="ARBA00022803"/>
    </source>
</evidence>
<dbReference type="FunFam" id="1.25.40.10:FF:000027">
    <property type="entry name" value="stress-induced-phosphoprotein 1 isoform X1"/>
    <property type="match status" value="1"/>
</dbReference>
<feature type="repeat" description="TPR" evidence="7">
    <location>
        <begin position="4"/>
        <end position="37"/>
    </location>
</feature>
<dbReference type="AlphaFoldDB" id="A0A6M2DNK8"/>
<dbReference type="FunFam" id="1.10.260.100:FF:000004">
    <property type="entry name" value="Putative stress-induced-phosphoprotein 1"/>
    <property type="match status" value="1"/>
</dbReference>
<feature type="domain" description="STI1" evidence="9">
    <location>
        <begin position="131"/>
        <end position="170"/>
    </location>
</feature>
<feature type="repeat" description="TPR" evidence="7">
    <location>
        <begin position="228"/>
        <end position="261"/>
    </location>
</feature>
<dbReference type="FunFam" id="1.25.40.10:FF:000020">
    <property type="entry name" value="Stress-induced phosphoprotein 1"/>
    <property type="match status" value="1"/>
</dbReference>
<comment type="subcellular location">
    <subcellularLocation>
        <location evidence="4">Dynein axonemal particle</location>
    </subcellularLocation>
</comment>
<dbReference type="SMART" id="SM00028">
    <property type="entry name" value="TPR"/>
    <property type="match status" value="9"/>
</dbReference>
<organism evidence="10">
    <name type="scientific">Xenopsylla cheopis</name>
    <name type="common">Oriental rat flea</name>
    <name type="synonym">Pulex cheopis</name>
    <dbReference type="NCBI Taxonomy" id="163159"/>
    <lineage>
        <taxon>Eukaryota</taxon>
        <taxon>Metazoa</taxon>
        <taxon>Ecdysozoa</taxon>
        <taxon>Arthropoda</taxon>
        <taxon>Hexapoda</taxon>
        <taxon>Insecta</taxon>
        <taxon>Pterygota</taxon>
        <taxon>Neoptera</taxon>
        <taxon>Endopterygota</taxon>
        <taxon>Siphonaptera</taxon>
        <taxon>Pulicidae</taxon>
        <taxon>Xenopsyllinae</taxon>
        <taxon>Xenopsylla</taxon>
    </lineage>
</organism>
<dbReference type="InterPro" id="IPR006636">
    <property type="entry name" value="STI1_HS-bd"/>
</dbReference>
<feature type="region of interest" description="Disordered" evidence="8">
    <location>
        <begin position="187"/>
        <end position="224"/>
    </location>
</feature>
<feature type="repeat" description="TPR" evidence="7">
    <location>
        <begin position="363"/>
        <end position="396"/>
    </location>
</feature>
<dbReference type="Gene3D" id="1.10.260.100">
    <property type="match status" value="2"/>
</dbReference>
<evidence type="ECO:0000259" key="9">
    <source>
        <dbReference type="SMART" id="SM00727"/>
    </source>
</evidence>
<sequence>MEDANALKDKGNAALAAGNTEEAIKHYTDAINLQPTNHVLFSNRSAAYAKCGQYEKALEDADKTIELNEKWGKGYSRKGSALAYMGRFEESIKAYETGLKYDPENQQLHDGLAEVRTQSLESKGPANPFASADIFMRLRNDPRTKAWLDDPEYIRMINDLQNNPNSLAHRLQDKRAMTTLSVLLGLDLQTPDEPMETDPAPTFEPKTEKPPPKKADPEPELPEDKKLAKQAKEAGNEFYKKKDFAKALENYEKAIEHDPTDITFYSNIAAVYYEQKQYQKCIEQCQKGIEIGRENRADFKLIAKAFTRIANSYKKLEDWYSAKNYYEKSLSEHRTPEVKSLLSDIEKKIKEVEMKAYINPEKAEEEKELGNEFFKKGDYGTAVKHYSEAIKRNPTDPKLYSNRAACYTKLAAFDLGLKDCEKCCELDDKFIKGWIRKGKILQGMQQQSKALSAYQKALEIDPSNAEAVEGYRSCSVAVNSNPEEVRKRAMADPEVQSILRDPAMRLILEQMQNDPKALQDHLKNPDITAKLQKLLESGIIAIH</sequence>
<dbReference type="SUPFAM" id="SSF48452">
    <property type="entry name" value="TPR-like"/>
    <property type="match status" value="3"/>
</dbReference>
<proteinExistence type="predicted"/>
<keyword evidence="2" id="KW-0677">Repeat</keyword>
<dbReference type="SMART" id="SM00727">
    <property type="entry name" value="STI1"/>
    <property type="match status" value="2"/>
</dbReference>
<keyword evidence="3 7" id="KW-0802">TPR repeat</keyword>
<dbReference type="FunFam" id="1.10.260.100:FF:000002">
    <property type="entry name" value="Stress-induced-phosphoprotein 1 (Hsp70/Hsp90-organizing)"/>
    <property type="match status" value="1"/>
</dbReference>
<evidence type="ECO:0000256" key="2">
    <source>
        <dbReference type="ARBA" id="ARBA00022737"/>
    </source>
</evidence>
<evidence type="ECO:0000256" key="1">
    <source>
        <dbReference type="ARBA" id="ARBA00022490"/>
    </source>
</evidence>
<dbReference type="EMBL" id="GIIL01003718">
    <property type="protein sequence ID" value="NOV47444.1"/>
    <property type="molecule type" value="Transcribed_RNA"/>
</dbReference>